<sequence length="253" mass="27803">MTSFVLVLALINSTGMEVEWTNKTIHFYGPVNLDSDTSYLTELNSCLDSLLSTIPLDAERNMSDVANQSREVDNYFQTALSYAQIVSTRYSTSGKVQNEYVISLVGPFIEEFIPRSSPSFNMRGGSEPNAMEEDAIPSIPNTGFVIDARGTGFRPGLLPRLLDADGNVLFDAGMVERGVINERGYLQYAYSPRQALETRELGLNPLRIVAEGAAGTNQCDLILPASATEEITGSALNMRLLSECRVMIIIDRQ</sequence>
<reference evidence="1" key="1">
    <citation type="submission" date="2019-11" db="EMBL/GenBank/DDBJ databases">
        <title>Microbial mats filling the niche in hypersaline microbial mats.</title>
        <authorList>
            <person name="Wong H.L."/>
            <person name="Macleod F.I."/>
            <person name="White R.A. III"/>
            <person name="Burns B.P."/>
        </authorList>
    </citation>
    <scope>NUCLEOTIDE SEQUENCE</scope>
    <source>
        <strain evidence="1">Bin_327</strain>
    </source>
</reference>
<proteinExistence type="predicted"/>
<accession>A0A9D5K7T8</accession>
<dbReference type="AlphaFoldDB" id="A0A9D5K7T8"/>
<dbReference type="Proteomes" id="UP000630660">
    <property type="component" value="Unassembled WGS sequence"/>
</dbReference>
<gene>
    <name evidence="1" type="ORF">GF359_01540</name>
</gene>
<name>A0A9D5K7T8_UNCW3</name>
<protein>
    <submittedName>
        <fullName evidence="1">Uncharacterized protein</fullName>
    </submittedName>
</protein>
<evidence type="ECO:0000313" key="2">
    <source>
        <dbReference type="Proteomes" id="UP000630660"/>
    </source>
</evidence>
<comment type="caution">
    <text evidence="1">The sequence shown here is derived from an EMBL/GenBank/DDBJ whole genome shotgun (WGS) entry which is preliminary data.</text>
</comment>
<organism evidence="1 2">
    <name type="scientific">candidate division WOR-3 bacterium</name>
    <dbReference type="NCBI Taxonomy" id="2052148"/>
    <lineage>
        <taxon>Bacteria</taxon>
        <taxon>Bacteria division WOR-3</taxon>
    </lineage>
</organism>
<evidence type="ECO:0000313" key="1">
    <source>
        <dbReference type="EMBL" id="MBD3363878.1"/>
    </source>
</evidence>
<dbReference type="EMBL" id="WJKJ01000045">
    <property type="protein sequence ID" value="MBD3363878.1"/>
    <property type="molecule type" value="Genomic_DNA"/>
</dbReference>